<dbReference type="AlphaFoldDB" id="A0A0N4YNW3"/>
<sequence>EAIATIEVDKPGDFYPGGQEQRVRDKELEVLRKIEEDRRKGRQQARRKFHDAPDNARPKTDVGIKRPPSSNGGDKRTLTRPAPPPPLQAERRQLPTGEMYAVRELVRSSKSEKMPDSSILSSPSAGSPIDTAAYDRKMAIREVGRKMDDCTDRDGSSMEAVDIVSEMETYSFPEKEEKKTSTFLAMPSDAQIKKEIKKTQGVVELDDNGKSSKVIAYIAVQ</sequence>
<name>A0A0N4YNW3_NIPBR</name>
<dbReference type="EMBL" id="UYSL01023775">
    <property type="protein sequence ID" value="VDL82663.1"/>
    <property type="molecule type" value="Genomic_DNA"/>
</dbReference>
<keyword evidence="3" id="KW-1185">Reference proteome</keyword>
<feature type="compositionally biased region" description="Low complexity" evidence="1">
    <location>
        <begin position="116"/>
        <end position="128"/>
    </location>
</feature>
<dbReference type="Proteomes" id="UP000271162">
    <property type="component" value="Unassembled WGS sequence"/>
</dbReference>
<feature type="compositionally biased region" description="Basic residues" evidence="1">
    <location>
        <begin position="40"/>
        <end position="49"/>
    </location>
</feature>
<protein>
    <submittedName>
        <fullName evidence="4">Palmdelphin a</fullName>
    </submittedName>
</protein>
<evidence type="ECO:0000313" key="2">
    <source>
        <dbReference type="EMBL" id="VDL82663.1"/>
    </source>
</evidence>
<feature type="compositionally biased region" description="Basic and acidic residues" evidence="1">
    <location>
        <begin position="104"/>
        <end position="115"/>
    </location>
</feature>
<evidence type="ECO:0000256" key="1">
    <source>
        <dbReference type="SAM" id="MobiDB-lite"/>
    </source>
</evidence>
<reference evidence="4" key="1">
    <citation type="submission" date="2017-02" db="UniProtKB">
        <authorList>
            <consortium name="WormBaseParasite"/>
        </authorList>
    </citation>
    <scope>IDENTIFICATION</scope>
</reference>
<feature type="region of interest" description="Disordered" evidence="1">
    <location>
        <begin position="1"/>
        <end position="22"/>
    </location>
</feature>
<organism evidence="4">
    <name type="scientific">Nippostrongylus brasiliensis</name>
    <name type="common">Rat hookworm</name>
    <dbReference type="NCBI Taxonomy" id="27835"/>
    <lineage>
        <taxon>Eukaryota</taxon>
        <taxon>Metazoa</taxon>
        <taxon>Ecdysozoa</taxon>
        <taxon>Nematoda</taxon>
        <taxon>Chromadorea</taxon>
        <taxon>Rhabditida</taxon>
        <taxon>Rhabditina</taxon>
        <taxon>Rhabditomorpha</taxon>
        <taxon>Strongyloidea</taxon>
        <taxon>Heligmosomidae</taxon>
        <taxon>Nippostrongylus</taxon>
    </lineage>
</organism>
<accession>A0A0N4YNW3</accession>
<feature type="compositionally biased region" description="Basic and acidic residues" evidence="1">
    <location>
        <begin position="50"/>
        <end position="64"/>
    </location>
</feature>
<proteinExistence type="predicted"/>
<reference evidence="2 3" key="2">
    <citation type="submission" date="2018-11" db="EMBL/GenBank/DDBJ databases">
        <authorList>
            <consortium name="Pathogen Informatics"/>
        </authorList>
    </citation>
    <scope>NUCLEOTIDE SEQUENCE [LARGE SCALE GENOMIC DNA]</scope>
</reference>
<dbReference type="OMA" id="CTEEMPA"/>
<evidence type="ECO:0000313" key="4">
    <source>
        <dbReference type="WBParaSite" id="NBR_0001893401-mRNA-1"/>
    </source>
</evidence>
<feature type="region of interest" description="Disordered" evidence="1">
    <location>
        <begin position="34"/>
        <end position="131"/>
    </location>
</feature>
<evidence type="ECO:0000313" key="3">
    <source>
        <dbReference type="Proteomes" id="UP000271162"/>
    </source>
</evidence>
<gene>
    <name evidence="2" type="ORF">NBR_LOCUS18935</name>
</gene>
<dbReference type="WBParaSite" id="NBR_0001893401-mRNA-1">
    <property type="protein sequence ID" value="NBR_0001893401-mRNA-1"/>
    <property type="gene ID" value="NBR_0001893401"/>
</dbReference>